<keyword evidence="4 10" id="KW-1133">Transmembrane helix</keyword>
<feature type="transmembrane region" description="Helical" evidence="10">
    <location>
        <begin position="62"/>
        <end position="82"/>
    </location>
</feature>
<dbReference type="Gene3D" id="1.10.3080.10">
    <property type="entry name" value="Clc chloride channel"/>
    <property type="match status" value="1"/>
</dbReference>
<evidence type="ECO:0000256" key="3">
    <source>
        <dbReference type="ARBA" id="ARBA00022692"/>
    </source>
</evidence>
<dbReference type="eggNOG" id="COG0569">
    <property type="taxonomic scope" value="Bacteria"/>
</dbReference>
<dbReference type="Gene3D" id="3.30.70.1450">
    <property type="entry name" value="Regulator of K+ conductance, C-terminal domain"/>
    <property type="match status" value="1"/>
</dbReference>
<dbReference type="InterPro" id="IPR001807">
    <property type="entry name" value="ClC"/>
</dbReference>
<gene>
    <name evidence="12" type="ordered locus">Calhy_0204</name>
</gene>
<keyword evidence="13" id="KW-1185">Reference proteome</keyword>
<keyword evidence="9" id="KW-0407">Ion channel</keyword>
<feature type="transmembrane region" description="Helical" evidence="10">
    <location>
        <begin position="195"/>
        <end position="214"/>
    </location>
</feature>
<reference key="1">
    <citation type="submission" date="2010-09" db="EMBL/GenBank/DDBJ databases">
        <title>Complete sequence of Caldicellulosiruptor hydrothermalis 108.</title>
        <authorList>
            <consortium name="US DOE Joint Genome Institute"/>
            <person name="Lucas S."/>
            <person name="Copeland A."/>
            <person name="Lapidus A."/>
            <person name="Cheng J.-F."/>
            <person name="Bruce D."/>
            <person name="Goodwin L."/>
            <person name="Pitluck S."/>
            <person name="Davenport K."/>
            <person name="Detter J.C."/>
            <person name="Han C."/>
            <person name="Tapia R."/>
            <person name="Land M."/>
            <person name="Hauser L."/>
            <person name="Chang Y.-J."/>
            <person name="Jeffries C."/>
            <person name="Kyrpides N."/>
            <person name="Ivanova N."/>
            <person name="Mikhailova N."/>
            <person name="Blumer-Schuette S.E."/>
            <person name="Kelly R.M."/>
            <person name="Woyke T."/>
        </authorList>
    </citation>
    <scope>NUCLEOTIDE SEQUENCE</scope>
    <source>
        <strain>108</strain>
    </source>
</reference>
<dbReference type="CDD" id="cd01031">
    <property type="entry name" value="EriC"/>
    <property type="match status" value="1"/>
</dbReference>
<evidence type="ECO:0000313" key="13">
    <source>
        <dbReference type="Proteomes" id="UP000006890"/>
    </source>
</evidence>
<dbReference type="GO" id="GO:0034707">
    <property type="term" value="C:chloride channel complex"/>
    <property type="evidence" value="ECO:0007669"/>
    <property type="project" value="UniProtKB-KW"/>
</dbReference>
<dbReference type="Pfam" id="PF02080">
    <property type="entry name" value="TrkA_C"/>
    <property type="match status" value="1"/>
</dbReference>
<keyword evidence="5" id="KW-0406">Ion transport</keyword>
<dbReference type="InterPro" id="IPR014743">
    <property type="entry name" value="Cl-channel_core"/>
</dbReference>
<keyword evidence="7" id="KW-0869">Chloride channel</keyword>
<dbReference type="InterPro" id="IPR050368">
    <property type="entry name" value="ClC-type_chloride_channel"/>
</dbReference>
<dbReference type="Proteomes" id="UP000006890">
    <property type="component" value="Chromosome"/>
</dbReference>
<evidence type="ECO:0000256" key="2">
    <source>
        <dbReference type="ARBA" id="ARBA00022448"/>
    </source>
</evidence>
<feature type="transmembrane region" description="Helical" evidence="10">
    <location>
        <begin position="234"/>
        <end position="254"/>
    </location>
</feature>
<evidence type="ECO:0000256" key="8">
    <source>
        <dbReference type="ARBA" id="ARBA00023214"/>
    </source>
</evidence>
<name>E4QAN7_CALH1</name>
<dbReference type="eggNOG" id="COG0038">
    <property type="taxonomic scope" value="Bacteria"/>
</dbReference>
<feature type="transmembrane region" description="Helical" evidence="10">
    <location>
        <begin position="159"/>
        <end position="183"/>
    </location>
</feature>
<feature type="transmembrane region" description="Helical" evidence="10">
    <location>
        <begin position="368"/>
        <end position="391"/>
    </location>
</feature>
<evidence type="ECO:0000256" key="4">
    <source>
        <dbReference type="ARBA" id="ARBA00022989"/>
    </source>
</evidence>
<sequence length="523" mass="57564">MSNNDAKSILHNYWSLSHFKIIVESTVIGFVTGILIVLFRLAIEKVLQFSLCLYSFLHIHPWLIPIWSIFLILFGLIIGFMVQKEPMIAGSGIPQVKGILIRRLEMSWWKVIIGKFFGAVVGILGGLSLGREGPSVQIGAAVGQGFGKLMKRSKLDERLFITCGASAGLAAAFNAPFAGLMFALEEIHKNFSPLIMVYALVASIVADFVSANFFGLRPVFRFKDLISLPLDKYFVLIILGIITGIFGVLFNKVLLATQKAYQKLIFIPANLRPIIAFLIAGLVGYSLPDVLGGGHGLISKVVTRNYSIRMLIILLIVKFLFTMISYGSSTPGGIFLPLLSIGALTGAIYGKSLTILSIIDKQYITNLIIFAMAGYFSAIVKAPVTGIILIVEMTGSFSHLLSVSIVCLVSYIVSDILNSKPIYEQLLERILSKSVGVYKKQHDSKIVLESFVSVGSQIENKKIKDIKWPENTLVVAVRRGGREIIPRGNTEIWAGDCLVLLVNENKVAEVKKWLENMIEGCKM</sequence>
<feature type="transmembrane region" description="Helical" evidence="10">
    <location>
        <begin position="334"/>
        <end position="356"/>
    </location>
</feature>
<evidence type="ECO:0000256" key="5">
    <source>
        <dbReference type="ARBA" id="ARBA00023065"/>
    </source>
</evidence>
<dbReference type="GO" id="GO:0008324">
    <property type="term" value="F:monoatomic cation transmembrane transporter activity"/>
    <property type="evidence" value="ECO:0007669"/>
    <property type="project" value="InterPro"/>
</dbReference>
<keyword evidence="8" id="KW-0868">Chloride</keyword>
<dbReference type="PROSITE" id="PS51202">
    <property type="entry name" value="RCK_C"/>
    <property type="match status" value="1"/>
</dbReference>
<evidence type="ECO:0000256" key="6">
    <source>
        <dbReference type="ARBA" id="ARBA00023136"/>
    </source>
</evidence>
<evidence type="ECO:0000259" key="11">
    <source>
        <dbReference type="PROSITE" id="PS51202"/>
    </source>
</evidence>
<dbReference type="KEGG" id="chd:Calhy_0204"/>
<protein>
    <submittedName>
        <fullName evidence="12">Cl-channel voltage-gated family protein</fullName>
    </submittedName>
</protein>
<organism evidence="12 13">
    <name type="scientific">Caldicellulosiruptor hydrothermalis (strain DSM 18901 / VKM B-2411 / 108)</name>
    <dbReference type="NCBI Taxonomy" id="632292"/>
    <lineage>
        <taxon>Bacteria</taxon>
        <taxon>Bacillati</taxon>
        <taxon>Bacillota</taxon>
        <taxon>Bacillota incertae sedis</taxon>
        <taxon>Caldicellulosiruptorales</taxon>
        <taxon>Caldicellulosiruptoraceae</taxon>
        <taxon>Caldicellulosiruptor</taxon>
    </lineage>
</organism>
<dbReference type="Pfam" id="PF00654">
    <property type="entry name" value="Voltage_CLC"/>
    <property type="match status" value="1"/>
</dbReference>
<evidence type="ECO:0000313" key="12">
    <source>
        <dbReference type="EMBL" id="ADQ05962.1"/>
    </source>
</evidence>
<dbReference type="InterPro" id="IPR006037">
    <property type="entry name" value="RCK_C"/>
</dbReference>
<dbReference type="EMBL" id="CP002219">
    <property type="protein sequence ID" value="ADQ05962.1"/>
    <property type="molecule type" value="Genomic_DNA"/>
</dbReference>
<dbReference type="AlphaFoldDB" id="E4QAN7"/>
<dbReference type="OrthoDB" id="9812438at2"/>
<dbReference type="RefSeq" id="WP_013402172.1">
    <property type="nucleotide sequence ID" value="NC_014652.1"/>
</dbReference>
<dbReference type="SUPFAM" id="SSF81340">
    <property type="entry name" value="Clc chloride channel"/>
    <property type="match status" value="1"/>
</dbReference>
<dbReference type="GO" id="GO:0005254">
    <property type="term" value="F:chloride channel activity"/>
    <property type="evidence" value="ECO:0007669"/>
    <property type="project" value="UniProtKB-KW"/>
</dbReference>
<dbReference type="GO" id="GO:0006813">
    <property type="term" value="P:potassium ion transport"/>
    <property type="evidence" value="ECO:0007669"/>
    <property type="project" value="InterPro"/>
</dbReference>
<evidence type="ECO:0000256" key="9">
    <source>
        <dbReference type="ARBA" id="ARBA00023303"/>
    </source>
</evidence>
<evidence type="ECO:0000256" key="1">
    <source>
        <dbReference type="ARBA" id="ARBA00004141"/>
    </source>
</evidence>
<comment type="subcellular location">
    <subcellularLocation>
        <location evidence="1">Membrane</location>
        <topology evidence="1">Multi-pass membrane protein</topology>
    </subcellularLocation>
</comment>
<feature type="transmembrane region" description="Helical" evidence="10">
    <location>
        <begin position="274"/>
        <end position="298"/>
    </location>
</feature>
<keyword evidence="2" id="KW-0813">Transport</keyword>
<evidence type="ECO:0000256" key="7">
    <source>
        <dbReference type="ARBA" id="ARBA00023173"/>
    </source>
</evidence>
<feature type="transmembrane region" description="Helical" evidence="10">
    <location>
        <begin position="310"/>
        <end position="328"/>
    </location>
</feature>
<proteinExistence type="predicted"/>
<feature type="domain" description="RCK C-terminal" evidence="11">
    <location>
        <begin position="435"/>
        <end position="516"/>
    </location>
</feature>
<dbReference type="PANTHER" id="PTHR43427">
    <property type="entry name" value="CHLORIDE CHANNEL PROTEIN CLC-E"/>
    <property type="match status" value="1"/>
</dbReference>
<dbReference type="PANTHER" id="PTHR43427:SF6">
    <property type="entry name" value="CHLORIDE CHANNEL PROTEIN CLC-E"/>
    <property type="match status" value="1"/>
</dbReference>
<feature type="transmembrane region" description="Helical" evidence="10">
    <location>
        <begin position="21"/>
        <end position="42"/>
    </location>
</feature>
<dbReference type="HOGENOM" id="CLU_015263_7_4_9"/>
<dbReference type="STRING" id="632292.Calhy_0204"/>
<reference evidence="12 13" key="2">
    <citation type="journal article" date="2011" name="J. Bacteriol.">
        <title>Complete genome sequences for the anaerobic, extremely thermophilic plant biomass-degrading bacteria Caldicellulosiruptor hydrothermalis, Caldicellulosiruptor kristjanssonii, Caldicellulosiruptor kronotskyensis, Caldicellulosiruptor owensenis, and Caldicellulosiruptor lactoaceticus.</title>
        <authorList>
            <person name="Blumer-Schuette S.E."/>
            <person name="Ozdemir I."/>
            <person name="Mistry D."/>
            <person name="Lucas S."/>
            <person name="Lapidus A."/>
            <person name="Cheng J.F."/>
            <person name="Goodwin L.A."/>
            <person name="Pitluck S."/>
            <person name="Land M.L."/>
            <person name="Hauser L.J."/>
            <person name="Woyke T."/>
            <person name="Mikhailova N."/>
            <person name="Pati A."/>
            <person name="Kyrpides N.C."/>
            <person name="Ivanova N."/>
            <person name="Detter J.C."/>
            <person name="Walston-Davenport K."/>
            <person name="Han S."/>
            <person name="Adams M.W."/>
            <person name="Kelly R.M."/>
        </authorList>
    </citation>
    <scope>NUCLEOTIDE SEQUENCE [LARGE SCALE GENOMIC DNA]</scope>
    <source>
        <strain evidence="13">DSM 18901 / VKM B-2411 / 108</strain>
    </source>
</reference>
<dbReference type="PRINTS" id="PR00762">
    <property type="entry name" value="CLCHANNEL"/>
</dbReference>
<dbReference type="SUPFAM" id="SSF116726">
    <property type="entry name" value="TrkA C-terminal domain-like"/>
    <property type="match status" value="1"/>
</dbReference>
<keyword evidence="6 10" id="KW-0472">Membrane</keyword>
<evidence type="ECO:0000256" key="10">
    <source>
        <dbReference type="SAM" id="Phobius"/>
    </source>
</evidence>
<accession>E4QAN7</accession>
<keyword evidence="3 10" id="KW-0812">Transmembrane</keyword>
<dbReference type="InterPro" id="IPR036721">
    <property type="entry name" value="RCK_C_sf"/>
</dbReference>